<feature type="transmembrane region" description="Helical" evidence="6">
    <location>
        <begin position="154"/>
        <end position="172"/>
    </location>
</feature>
<keyword evidence="8" id="KW-1185">Reference proteome</keyword>
<comment type="subcellular location">
    <subcellularLocation>
        <location evidence="1">Membrane</location>
        <topology evidence="1">Multi-pass membrane protein</topology>
    </subcellularLocation>
</comment>
<feature type="transmembrane region" description="Helical" evidence="6">
    <location>
        <begin position="74"/>
        <end position="97"/>
    </location>
</feature>
<dbReference type="Proteomes" id="UP000069632">
    <property type="component" value="Unassembled WGS sequence"/>
</dbReference>
<keyword evidence="5 6" id="KW-0472">Membrane</keyword>
<dbReference type="OrthoDB" id="1190692at2"/>
<dbReference type="InterPro" id="IPR038377">
    <property type="entry name" value="Na/Glc_symporter_sf"/>
</dbReference>
<evidence type="ECO:0000256" key="1">
    <source>
        <dbReference type="ARBA" id="ARBA00004141"/>
    </source>
</evidence>
<evidence type="ECO:0000256" key="5">
    <source>
        <dbReference type="ARBA" id="ARBA00023136"/>
    </source>
</evidence>
<keyword evidence="3 6" id="KW-0812">Transmembrane</keyword>
<feature type="transmembrane region" description="Helical" evidence="6">
    <location>
        <begin position="401"/>
        <end position="419"/>
    </location>
</feature>
<reference evidence="7 8" key="1">
    <citation type="submission" date="2016-02" db="EMBL/GenBank/DDBJ databases">
        <authorList>
            <consortium name="Pathogen Informatics"/>
        </authorList>
    </citation>
    <scope>NUCLEOTIDE SEQUENCE [LARGE SCALE GENOMIC DNA]</scope>
    <source>
        <strain evidence="7 8">RC20</strain>
    </source>
</reference>
<feature type="transmembrane region" description="Helical" evidence="6">
    <location>
        <begin position="117"/>
        <end position="134"/>
    </location>
</feature>
<feature type="transmembrane region" description="Helical" evidence="6">
    <location>
        <begin position="214"/>
        <end position="237"/>
    </location>
</feature>
<dbReference type="AlphaFoldDB" id="A0A128EE43"/>
<dbReference type="Gene3D" id="1.20.1730.10">
    <property type="entry name" value="Sodium/glucose cotransporter"/>
    <property type="match status" value="1"/>
</dbReference>
<feature type="transmembrane region" description="Helical" evidence="6">
    <location>
        <begin position="6"/>
        <end position="25"/>
    </location>
</feature>
<dbReference type="EMBL" id="FIZP01000001">
    <property type="protein sequence ID" value="CZE45943.1"/>
    <property type="molecule type" value="Genomic_DNA"/>
</dbReference>
<evidence type="ECO:0000256" key="6">
    <source>
        <dbReference type="SAM" id="Phobius"/>
    </source>
</evidence>
<feature type="transmembrane region" description="Helical" evidence="6">
    <location>
        <begin position="345"/>
        <end position="364"/>
    </location>
</feature>
<evidence type="ECO:0000256" key="2">
    <source>
        <dbReference type="ARBA" id="ARBA00006434"/>
    </source>
</evidence>
<keyword evidence="4 6" id="KW-1133">Transmembrane helix</keyword>
<feature type="transmembrane region" description="Helical" evidence="6">
    <location>
        <begin position="184"/>
        <end position="202"/>
    </location>
</feature>
<sequence length="460" mass="49513">MQNSPLFTALFWGFLLSYGLIMWLISPKITNVSSFFEGRDEKGNSVSSWLLITSIFISWIFAKSVTNAANLGAVYGIVGGVAYAIYWLCIPVAGFALYRLRVKYGAKSLIGFLNSNYGKWASIAFSVAIAIRLYNEIWSNTSVVGGYYGQPGSASFITAAFVFTIATLLYSLKGGLRGSIITDVAQALVFVIGIVWALGFVLPKHSLTQILSTGTWSLGGGVDLLLVSCLQILSYPFHDPVLTDRGFLCREKVMLKSFIVAGVLGFLAILVFSFIGVYANLEGIISNGNIPAQLASTMGVGAFFLMNIIMITAAGSTLDSTFASVSKLVAYDFIKIFTPNLLKNALKFGMLSMIFIAVFGNLPMVMGTDILKATTISGTMVMGLAPVFLLHGFVKPTSLSFHLSFWAGIAFGFIDMMGLAPEILSIGDGKYAKLLGINLYGLIVCSLLYIAGSKLQKGKI</sequence>
<feature type="transmembrane region" description="Helical" evidence="6">
    <location>
        <begin position="431"/>
        <end position="451"/>
    </location>
</feature>
<comment type="similarity">
    <text evidence="2">Belongs to the sodium:solute symporter (SSF) (TC 2.A.21) family.</text>
</comment>
<dbReference type="GO" id="GO:0022857">
    <property type="term" value="F:transmembrane transporter activity"/>
    <property type="evidence" value="ECO:0007669"/>
    <property type="project" value="InterPro"/>
</dbReference>
<evidence type="ECO:0000313" key="8">
    <source>
        <dbReference type="Proteomes" id="UP000069632"/>
    </source>
</evidence>
<dbReference type="PROSITE" id="PS50283">
    <property type="entry name" value="NA_SOLUT_SYMP_3"/>
    <property type="match status" value="1"/>
</dbReference>
<feature type="transmembrane region" description="Helical" evidence="6">
    <location>
        <begin position="258"/>
        <end position="281"/>
    </location>
</feature>
<accession>A0A128EE43</accession>
<dbReference type="RefSeq" id="WP_075493731.1">
    <property type="nucleotide sequence ID" value="NZ_CP053844.1"/>
</dbReference>
<name>A0A128EE43_9BACT</name>
<feature type="transmembrane region" description="Helical" evidence="6">
    <location>
        <begin position="301"/>
        <end position="325"/>
    </location>
</feature>
<proteinExistence type="inferred from homology"/>
<evidence type="ECO:0000313" key="7">
    <source>
        <dbReference type="EMBL" id="CZE45943.1"/>
    </source>
</evidence>
<gene>
    <name evidence="7" type="ORF">ERS672216_00113</name>
</gene>
<feature type="transmembrane region" description="Helical" evidence="6">
    <location>
        <begin position="46"/>
        <end position="62"/>
    </location>
</feature>
<organism evidence="7 8">
    <name type="scientific">Campylobacter geochelonis</name>
    <dbReference type="NCBI Taxonomy" id="1780362"/>
    <lineage>
        <taxon>Bacteria</taxon>
        <taxon>Pseudomonadati</taxon>
        <taxon>Campylobacterota</taxon>
        <taxon>Epsilonproteobacteria</taxon>
        <taxon>Campylobacterales</taxon>
        <taxon>Campylobacteraceae</taxon>
        <taxon>Campylobacter</taxon>
    </lineage>
</organism>
<evidence type="ECO:0000256" key="4">
    <source>
        <dbReference type="ARBA" id="ARBA00022989"/>
    </source>
</evidence>
<dbReference type="InterPro" id="IPR001734">
    <property type="entry name" value="Na/solute_symporter"/>
</dbReference>
<protein>
    <submittedName>
        <fullName evidence="7">Na+/panthothenate symporter</fullName>
    </submittedName>
</protein>
<evidence type="ECO:0000256" key="3">
    <source>
        <dbReference type="ARBA" id="ARBA00022692"/>
    </source>
</evidence>
<dbReference type="GO" id="GO:0016020">
    <property type="term" value="C:membrane"/>
    <property type="evidence" value="ECO:0007669"/>
    <property type="project" value="UniProtKB-SubCell"/>
</dbReference>
<feature type="transmembrane region" description="Helical" evidence="6">
    <location>
        <begin position="370"/>
        <end position="394"/>
    </location>
</feature>